<feature type="domain" description="N-acetyltransferase" evidence="1">
    <location>
        <begin position="30"/>
        <end position="181"/>
    </location>
</feature>
<dbReference type="PROSITE" id="PS51186">
    <property type="entry name" value="GNAT"/>
    <property type="match status" value="1"/>
</dbReference>
<comment type="caution">
    <text evidence="2">The sequence shown here is derived from an EMBL/GenBank/DDBJ whole genome shotgun (WGS) entry which is preliminary data.</text>
</comment>
<dbReference type="InterPro" id="IPR016181">
    <property type="entry name" value="Acyl_CoA_acyltransferase"/>
</dbReference>
<organism evidence="2 3">
    <name type="scientific">candidate division MSBL1 archaeon SCGC-AAA259E22</name>
    <dbReference type="NCBI Taxonomy" id="1698265"/>
    <lineage>
        <taxon>Archaea</taxon>
        <taxon>Methanobacteriati</taxon>
        <taxon>Methanobacteriota</taxon>
        <taxon>candidate division MSBL1</taxon>
    </lineage>
</organism>
<dbReference type="Proteomes" id="UP000070657">
    <property type="component" value="Unassembled WGS sequence"/>
</dbReference>
<proteinExistence type="predicted"/>
<accession>A0A133UHL3</accession>
<dbReference type="InterPro" id="IPR000182">
    <property type="entry name" value="GNAT_dom"/>
</dbReference>
<keyword evidence="3" id="KW-1185">Reference proteome</keyword>
<dbReference type="AlphaFoldDB" id="A0A133UHL3"/>
<dbReference type="SUPFAM" id="SSF55729">
    <property type="entry name" value="Acyl-CoA N-acyltransferases (Nat)"/>
    <property type="match status" value="1"/>
</dbReference>
<evidence type="ECO:0000313" key="2">
    <source>
        <dbReference type="EMBL" id="KXA93693.1"/>
    </source>
</evidence>
<name>A0A133UHL3_9EURY</name>
<evidence type="ECO:0000259" key="1">
    <source>
        <dbReference type="PROSITE" id="PS51186"/>
    </source>
</evidence>
<dbReference type="GO" id="GO:0016747">
    <property type="term" value="F:acyltransferase activity, transferring groups other than amino-acyl groups"/>
    <property type="evidence" value="ECO:0007669"/>
    <property type="project" value="InterPro"/>
</dbReference>
<gene>
    <name evidence="2" type="ORF">AKJ66_01415</name>
</gene>
<dbReference type="EMBL" id="LHXP01000011">
    <property type="protein sequence ID" value="KXA93693.1"/>
    <property type="molecule type" value="Genomic_DNA"/>
</dbReference>
<evidence type="ECO:0000313" key="3">
    <source>
        <dbReference type="Proteomes" id="UP000070657"/>
    </source>
</evidence>
<protein>
    <recommendedName>
        <fullName evidence="1">N-acetyltransferase domain-containing protein</fullName>
    </recommendedName>
</protein>
<sequence length="225" mass="25933">MEGFLRTPRSPLLDRKYEPKVVDLLNGQKMVIRMATEDDAELLLEAVKRMVDLEIDTDFFDLVAARTYAEILGWIRKRVKDEYVQLGVTEEGKLAGIVNARLWDDEIAISLHTIVTLRRVGAGSPLYFAKMEYAFDDLEVEEWRPTFESYYGFRMVGIMGAAQGMRWPENQHELGGAKMFYNTRTQWKNYIKPSVEKFLGTRPVPDDLLEVAESPELPDIEGQFD</sequence>
<reference evidence="2 3" key="1">
    <citation type="journal article" date="2016" name="Sci. Rep.">
        <title>Metabolic traits of an uncultured archaeal lineage -MSBL1- from brine pools of the Red Sea.</title>
        <authorList>
            <person name="Mwirichia R."/>
            <person name="Alam I."/>
            <person name="Rashid M."/>
            <person name="Vinu M."/>
            <person name="Ba-Alawi W."/>
            <person name="Anthony Kamau A."/>
            <person name="Kamanda Ngugi D."/>
            <person name="Goker M."/>
            <person name="Klenk H.P."/>
            <person name="Bajic V."/>
            <person name="Stingl U."/>
        </authorList>
    </citation>
    <scope>NUCLEOTIDE SEQUENCE [LARGE SCALE GENOMIC DNA]</scope>
    <source>
        <strain evidence="2">SCGC-AAA259E22</strain>
    </source>
</reference>
<dbReference type="Gene3D" id="3.40.630.30">
    <property type="match status" value="1"/>
</dbReference>